<feature type="transmembrane region" description="Helical" evidence="1">
    <location>
        <begin position="9"/>
        <end position="28"/>
    </location>
</feature>
<keyword evidence="3" id="KW-1185">Reference proteome</keyword>
<name>Q0FM73_SALBH</name>
<proteinExistence type="predicted"/>
<dbReference type="HOGENOM" id="CLU_220054_0_0_5"/>
<keyword evidence="1" id="KW-0472">Membrane</keyword>
<dbReference type="STRING" id="314265.R2601_16982"/>
<organism evidence="2 3">
    <name type="scientific">Salipiger bermudensis (strain DSM 26914 / JCM 13377 / KCTC 12554 / HTCC2601)</name>
    <name type="common">Pelagibaca bermudensis</name>
    <dbReference type="NCBI Taxonomy" id="314265"/>
    <lineage>
        <taxon>Bacteria</taxon>
        <taxon>Pseudomonadati</taxon>
        <taxon>Pseudomonadota</taxon>
        <taxon>Alphaproteobacteria</taxon>
        <taxon>Rhodobacterales</taxon>
        <taxon>Roseobacteraceae</taxon>
        <taxon>Salipiger</taxon>
    </lineage>
</organism>
<dbReference type="Proteomes" id="UP000006230">
    <property type="component" value="Unassembled WGS sequence"/>
</dbReference>
<evidence type="ECO:0000313" key="2">
    <source>
        <dbReference type="EMBL" id="EAU45252.1"/>
    </source>
</evidence>
<reference evidence="2 3" key="1">
    <citation type="journal article" date="2010" name="J. Bacteriol.">
        <title>Genome sequences of Pelagibaca bermudensis HTCC2601T and Maritimibacter alkaliphilus HTCC2654T, the type strains of two marine Roseobacter genera.</title>
        <authorList>
            <person name="Thrash J.C."/>
            <person name="Cho J.C."/>
            <person name="Ferriera S."/>
            <person name="Johnson J."/>
            <person name="Vergin K.L."/>
            <person name="Giovannoni S.J."/>
        </authorList>
    </citation>
    <scope>NUCLEOTIDE SEQUENCE [LARGE SCALE GENOMIC DNA]</scope>
    <source>
        <strain evidence="3">DSM 26914 / JCM 13377 / KCTC 12554 / HTCC2601</strain>
    </source>
</reference>
<keyword evidence="1" id="KW-1133">Transmembrane helix</keyword>
<evidence type="ECO:0000256" key="1">
    <source>
        <dbReference type="SAM" id="Phobius"/>
    </source>
</evidence>
<dbReference type="EMBL" id="AATQ01000029">
    <property type="protein sequence ID" value="EAU45252.1"/>
    <property type="molecule type" value="Genomic_DNA"/>
</dbReference>
<evidence type="ECO:0000313" key="3">
    <source>
        <dbReference type="Proteomes" id="UP000006230"/>
    </source>
</evidence>
<sequence>MSGTALQKVAYVLLIVLLFGITSGWLGGL</sequence>
<accession>Q0FM73</accession>
<protein>
    <submittedName>
        <fullName evidence="2">Uncharacterized protein</fullName>
    </submittedName>
</protein>
<gene>
    <name evidence="2" type="ORF">R2601_16982</name>
</gene>
<comment type="caution">
    <text evidence="2">The sequence shown here is derived from an EMBL/GenBank/DDBJ whole genome shotgun (WGS) entry which is preliminary data.</text>
</comment>
<dbReference type="AlphaFoldDB" id="Q0FM73"/>
<keyword evidence="1" id="KW-0812">Transmembrane</keyword>